<name>A0A0N4V8V9_ENTVE</name>
<evidence type="ECO:0000256" key="5">
    <source>
        <dbReference type="ARBA" id="ARBA00022786"/>
    </source>
</evidence>
<dbReference type="GO" id="GO:0004843">
    <property type="term" value="F:cysteine-type deubiquitinase activity"/>
    <property type="evidence" value="ECO:0007669"/>
    <property type="project" value="UniProtKB-EC"/>
</dbReference>
<dbReference type="WBParaSite" id="EVEC_0000682601-mRNA-1">
    <property type="protein sequence ID" value="EVEC_0000682601-mRNA-1"/>
    <property type="gene ID" value="EVEC_0000682601"/>
</dbReference>
<dbReference type="AlphaFoldDB" id="A0A0N4V8V9"/>
<dbReference type="EMBL" id="UXUI01008484">
    <property type="protein sequence ID" value="VDD91623.1"/>
    <property type="molecule type" value="Genomic_DNA"/>
</dbReference>
<feature type="domain" description="OTU" evidence="9">
    <location>
        <begin position="81"/>
        <end position="209"/>
    </location>
</feature>
<evidence type="ECO:0000259" key="9">
    <source>
        <dbReference type="PROSITE" id="PS50802"/>
    </source>
</evidence>
<reference evidence="10 11" key="2">
    <citation type="submission" date="2018-10" db="EMBL/GenBank/DDBJ databases">
        <authorList>
            <consortium name="Pathogen Informatics"/>
        </authorList>
    </citation>
    <scope>NUCLEOTIDE SEQUENCE [LARGE SCALE GENOMIC DNA]</scope>
</reference>
<dbReference type="Pfam" id="PF02338">
    <property type="entry name" value="OTU"/>
    <property type="match status" value="1"/>
</dbReference>
<feature type="compositionally biased region" description="Basic and acidic residues" evidence="8">
    <location>
        <begin position="384"/>
        <end position="397"/>
    </location>
</feature>
<feature type="region of interest" description="Disordered" evidence="8">
    <location>
        <begin position="1"/>
        <end position="59"/>
    </location>
</feature>
<dbReference type="FunFam" id="3.90.70.80:FF:000018">
    <property type="entry name" value="OTU domain-containing protein 5-B"/>
    <property type="match status" value="1"/>
</dbReference>
<dbReference type="SUPFAM" id="SSF54001">
    <property type="entry name" value="Cysteine proteinases"/>
    <property type="match status" value="1"/>
</dbReference>
<dbReference type="GO" id="GO:0061578">
    <property type="term" value="F:K63-linked deubiquitinase activity"/>
    <property type="evidence" value="ECO:0007669"/>
    <property type="project" value="TreeGrafter"/>
</dbReference>
<dbReference type="OrthoDB" id="409956at2759"/>
<proteinExistence type="inferred from homology"/>
<dbReference type="InterPro" id="IPR003323">
    <property type="entry name" value="OTU_dom"/>
</dbReference>
<evidence type="ECO:0000313" key="12">
    <source>
        <dbReference type="WBParaSite" id="EVEC_0000682601-mRNA-1"/>
    </source>
</evidence>
<dbReference type="Gene3D" id="3.90.70.80">
    <property type="match status" value="1"/>
</dbReference>
<feature type="compositionally biased region" description="Basic and acidic residues" evidence="8">
    <location>
        <begin position="43"/>
        <end position="55"/>
    </location>
</feature>
<dbReference type="InterPro" id="IPR050704">
    <property type="entry name" value="Peptidase_C85-like"/>
</dbReference>
<dbReference type="STRING" id="51028.A0A0N4V8V9"/>
<evidence type="ECO:0000256" key="2">
    <source>
        <dbReference type="ARBA" id="ARBA00010407"/>
    </source>
</evidence>
<dbReference type="PANTHER" id="PTHR12419">
    <property type="entry name" value="OTU DOMAIN CONTAINING PROTEIN"/>
    <property type="match status" value="1"/>
</dbReference>
<sequence length="404" mass="45021">MPAEIAVERKPERTAHSHSGPSVTGAENRKGSNSLSNGAKLITSEERDNVERNSDDEYGTGFRDDKLEVAFEDRLRRTRGFVIKKMRGDGACLFRAVADQVYGDEEMHLDVRRLCLDYMEKNRDHFSQFVTEDFSDYLARKRRPDVEGNHIELQAISEIYLRPIELYEYSTEPKNIFNPRIEPSSSLDPNAPLRLSYHGSSHYNSVIDPLNATIGVGLGLPGYSPGAADRSLMHEALRTSEIQALEEAMLKDKIKLSDYERTEQEINEQVARESYMEYVRNLENRQSGGQVSVAGNKRSSPDSPPACSSSHCAKVRARELSPGNSNSDSTKNVEDTGTRLSTFSSEASSIIGASEWAHAAMNDADERALLAQVLAISHQEYLESLRKKSGDKSDHDQAGSSKAR</sequence>
<protein>
    <recommendedName>
        <fullName evidence="3">ubiquitinyl hydrolase 1</fullName>
        <ecNumber evidence="3">3.4.19.12</ecNumber>
    </recommendedName>
    <alternativeName>
        <fullName evidence="7">Deubiquitinating enzyme A</fullName>
    </alternativeName>
</protein>
<organism evidence="12">
    <name type="scientific">Enterobius vermicularis</name>
    <name type="common">Human pinworm</name>
    <dbReference type="NCBI Taxonomy" id="51028"/>
    <lineage>
        <taxon>Eukaryota</taxon>
        <taxon>Metazoa</taxon>
        <taxon>Ecdysozoa</taxon>
        <taxon>Nematoda</taxon>
        <taxon>Chromadorea</taxon>
        <taxon>Rhabditida</taxon>
        <taxon>Spirurina</taxon>
        <taxon>Oxyuridomorpha</taxon>
        <taxon>Oxyuroidea</taxon>
        <taxon>Oxyuridae</taxon>
        <taxon>Enterobius</taxon>
    </lineage>
</organism>
<dbReference type="Proteomes" id="UP000274131">
    <property type="component" value="Unassembled WGS sequence"/>
</dbReference>
<feature type="region of interest" description="Disordered" evidence="8">
    <location>
        <begin position="384"/>
        <end position="404"/>
    </location>
</feature>
<dbReference type="GO" id="GO:0006508">
    <property type="term" value="P:proteolysis"/>
    <property type="evidence" value="ECO:0007669"/>
    <property type="project" value="UniProtKB-KW"/>
</dbReference>
<dbReference type="CDD" id="cd22752">
    <property type="entry name" value="OTU_OTUD5-like"/>
    <property type="match status" value="1"/>
</dbReference>
<reference evidence="12" key="1">
    <citation type="submission" date="2017-02" db="UniProtKB">
        <authorList>
            <consortium name="WormBaseParasite"/>
        </authorList>
    </citation>
    <scope>IDENTIFICATION</scope>
</reference>
<gene>
    <name evidence="10" type="ORF">EVEC_LOCUS6374</name>
</gene>
<evidence type="ECO:0000313" key="11">
    <source>
        <dbReference type="Proteomes" id="UP000274131"/>
    </source>
</evidence>
<feature type="region of interest" description="Disordered" evidence="8">
    <location>
        <begin position="286"/>
        <end position="344"/>
    </location>
</feature>
<evidence type="ECO:0000256" key="3">
    <source>
        <dbReference type="ARBA" id="ARBA00012759"/>
    </source>
</evidence>
<dbReference type="InterPro" id="IPR038765">
    <property type="entry name" value="Papain-like_cys_pep_sf"/>
</dbReference>
<evidence type="ECO:0000256" key="6">
    <source>
        <dbReference type="ARBA" id="ARBA00022801"/>
    </source>
</evidence>
<keyword evidence="11" id="KW-1185">Reference proteome</keyword>
<evidence type="ECO:0000256" key="4">
    <source>
        <dbReference type="ARBA" id="ARBA00022670"/>
    </source>
</evidence>
<keyword evidence="5" id="KW-0833">Ubl conjugation pathway</keyword>
<evidence type="ECO:0000256" key="7">
    <source>
        <dbReference type="ARBA" id="ARBA00033460"/>
    </source>
</evidence>
<evidence type="ECO:0000313" key="10">
    <source>
        <dbReference type="EMBL" id="VDD91623.1"/>
    </source>
</evidence>
<dbReference type="EC" id="3.4.19.12" evidence="3"/>
<comment type="similarity">
    <text evidence="2">Belongs to the peptidase C85 family.</text>
</comment>
<keyword evidence="6" id="KW-0378">Hydrolase</keyword>
<dbReference type="PANTHER" id="PTHR12419:SF4">
    <property type="entry name" value="OTU DOMAIN-CONTAINING PROTEIN 5"/>
    <property type="match status" value="1"/>
</dbReference>
<keyword evidence="4" id="KW-0645">Protease</keyword>
<evidence type="ECO:0000256" key="8">
    <source>
        <dbReference type="SAM" id="MobiDB-lite"/>
    </source>
</evidence>
<evidence type="ECO:0000256" key="1">
    <source>
        <dbReference type="ARBA" id="ARBA00000707"/>
    </source>
</evidence>
<dbReference type="GO" id="GO:0016579">
    <property type="term" value="P:protein deubiquitination"/>
    <property type="evidence" value="ECO:0007669"/>
    <property type="project" value="TreeGrafter"/>
</dbReference>
<comment type="catalytic activity">
    <reaction evidence="1">
        <text>Thiol-dependent hydrolysis of ester, thioester, amide, peptide and isopeptide bonds formed by the C-terminal Gly of ubiquitin (a 76-residue protein attached to proteins as an intracellular targeting signal).</text>
        <dbReference type="EC" id="3.4.19.12"/>
    </reaction>
</comment>
<accession>A0A0N4V8V9</accession>
<dbReference type="PROSITE" id="PS50802">
    <property type="entry name" value="OTU"/>
    <property type="match status" value="1"/>
</dbReference>
<feature type="compositionally biased region" description="Basic and acidic residues" evidence="8">
    <location>
        <begin position="1"/>
        <end position="15"/>
    </location>
</feature>